<dbReference type="SUPFAM" id="SSF51182">
    <property type="entry name" value="RmlC-like cupins"/>
    <property type="match status" value="1"/>
</dbReference>
<dbReference type="RefSeq" id="WP_103706805.1">
    <property type="nucleotide sequence ID" value="NZ_PQGA01000018.1"/>
</dbReference>
<evidence type="ECO:0000313" key="3">
    <source>
        <dbReference type="Proteomes" id="UP000237381"/>
    </source>
</evidence>
<dbReference type="OrthoDB" id="663248at2"/>
<organism evidence="2 3">
    <name type="scientific">Paraburkholderia eburnea</name>
    <dbReference type="NCBI Taxonomy" id="1189126"/>
    <lineage>
        <taxon>Bacteria</taxon>
        <taxon>Pseudomonadati</taxon>
        <taxon>Pseudomonadota</taxon>
        <taxon>Betaproteobacteria</taxon>
        <taxon>Burkholderiales</taxon>
        <taxon>Burkholderiaceae</taxon>
        <taxon>Paraburkholderia</taxon>
    </lineage>
</organism>
<dbReference type="PANTHER" id="PTHR40943">
    <property type="entry name" value="CYTOPLASMIC PROTEIN-RELATED"/>
    <property type="match status" value="1"/>
</dbReference>
<dbReference type="AlphaFoldDB" id="A0A2S4LYA7"/>
<evidence type="ECO:0000259" key="1">
    <source>
        <dbReference type="Pfam" id="PF05899"/>
    </source>
</evidence>
<name>A0A2S4LYA7_9BURK</name>
<dbReference type="PANTHER" id="PTHR40943:SF1">
    <property type="entry name" value="CYTOPLASMIC PROTEIN"/>
    <property type="match status" value="1"/>
</dbReference>
<feature type="domain" description="(S)-ureidoglycine aminohydrolase cupin" evidence="1">
    <location>
        <begin position="41"/>
        <end position="115"/>
    </location>
</feature>
<reference evidence="2 3" key="1">
    <citation type="submission" date="2018-01" db="EMBL/GenBank/DDBJ databases">
        <title>Genomic Encyclopedia of Type Strains, Phase III (KMG-III): the genomes of soil and plant-associated and newly described type strains.</title>
        <authorList>
            <person name="Whitman W."/>
        </authorList>
    </citation>
    <scope>NUCLEOTIDE SEQUENCE [LARGE SCALE GENOMIC DNA]</scope>
    <source>
        <strain evidence="2 3">JCM 18070</strain>
    </source>
</reference>
<proteinExistence type="predicted"/>
<keyword evidence="3" id="KW-1185">Reference proteome</keyword>
<dbReference type="Gene3D" id="2.60.120.10">
    <property type="entry name" value="Jelly Rolls"/>
    <property type="match status" value="1"/>
</dbReference>
<dbReference type="InterPro" id="IPR011051">
    <property type="entry name" value="RmlC_Cupin_sf"/>
</dbReference>
<sequence>MYSIKPDENVPEMEELGTVADLGATILEGEVKVFGRLTHGSPTSPVSAGWFGCTRGRFDMVYPFTEQATVVTGEVTLRNGLTGEAVRYRAGDSWFVQKGTPVTWEIHTGRFVKHYLAVA</sequence>
<dbReference type="Proteomes" id="UP000237381">
    <property type="component" value="Unassembled WGS sequence"/>
</dbReference>
<protein>
    <recommendedName>
        <fullName evidence="1">(S)-ureidoglycine aminohydrolase cupin domain-containing protein</fullName>
    </recommendedName>
</protein>
<dbReference type="EMBL" id="PQGA01000018">
    <property type="protein sequence ID" value="POR47452.1"/>
    <property type="molecule type" value="Genomic_DNA"/>
</dbReference>
<comment type="caution">
    <text evidence="2">The sequence shown here is derived from an EMBL/GenBank/DDBJ whole genome shotgun (WGS) entry which is preliminary data.</text>
</comment>
<dbReference type="Pfam" id="PF05899">
    <property type="entry name" value="Cupin_3"/>
    <property type="match status" value="1"/>
</dbReference>
<dbReference type="InterPro" id="IPR014710">
    <property type="entry name" value="RmlC-like_jellyroll"/>
</dbReference>
<evidence type="ECO:0000313" key="2">
    <source>
        <dbReference type="EMBL" id="POR47452.1"/>
    </source>
</evidence>
<accession>A0A2S4LYA7</accession>
<dbReference type="InterPro" id="IPR008579">
    <property type="entry name" value="UGlyAH_Cupin_dom"/>
</dbReference>
<gene>
    <name evidence="2" type="ORF">B0G62_11843</name>
</gene>